<reference evidence="6 7" key="2">
    <citation type="journal article" date="2010" name="Stand. Genomic Sci.">
        <title>Complete genome sequence of Kribbella flavida type strain (IFO 14399).</title>
        <authorList>
            <person name="Pukall R."/>
            <person name="Lapidus A."/>
            <person name="Glavina Del Rio T."/>
            <person name="Copeland A."/>
            <person name="Tice H."/>
            <person name="Cheng J.-F."/>
            <person name="Lucas S."/>
            <person name="Chen F."/>
            <person name="Nolan M."/>
            <person name="LaButti K."/>
            <person name="Pati A."/>
            <person name="Ivanova N."/>
            <person name="Mavrommatis K."/>
            <person name="Mikhailova N."/>
            <person name="Pitluck S."/>
            <person name="Bruce D."/>
            <person name="Goodwin L."/>
            <person name="Land M."/>
            <person name="Hauser L."/>
            <person name="Chang Y.-J."/>
            <person name="Jeffries C.D."/>
            <person name="Chen A."/>
            <person name="Palaniappan K."/>
            <person name="Chain P."/>
            <person name="Rohde M."/>
            <person name="Goeker M."/>
            <person name="Bristow J."/>
            <person name="Eisen J.A."/>
            <person name="Markowitz V."/>
            <person name="Hugenholtz P."/>
            <person name="Kyrpides N.C."/>
            <person name="Klenk H.-P."/>
            <person name="Brettin T."/>
        </authorList>
    </citation>
    <scope>NUCLEOTIDE SEQUENCE [LARGE SCALE GENOMIC DNA]</scope>
    <source>
        <strain evidence="7">DSM 17836 / JCM 10339 / NBRC 14399</strain>
    </source>
</reference>
<evidence type="ECO:0000256" key="4">
    <source>
        <dbReference type="ARBA" id="ARBA00023136"/>
    </source>
</evidence>
<organism evidence="6 7">
    <name type="scientific">Kribbella flavida (strain DSM 17836 / JCM 10339 / NBRC 14399)</name>
    <dbReference type="NCBI Taxonomy" id="479435"/>
    <lineage>
        <taxon>Bacteria</taxon>
        <taxon>Bacillati</taxon>
        <taxon>Actinomycetota</taxon>
        <taxon>Actinomycetes</taxon>
        <taxon>Propionibacteriales</taxon>
        <taxon>Kribbellaceae</taxon>
        <taxon>Kribbella</taxon>
    </lineage>
</organism>
<dbReference type="eggNOG" id="ENOG5032X58">
    <property type="taxonomic scope" value="Bacteria"/>
</dbReference>
<dbReference type="InterPro" id="IPR038261">
    <property type="entry name" value="GPP34-like_sf"/>
</dbReference>
<evidence type="ECO:0000313" key="7">
    <source>
        <dbReference type="Proteomes" id="UP000007967"/>
    </source>
</evidence>
<reference evidence="7" key="1">
    <citation type="submission" date="2009-09" db="EMBL/GenBank/DDBJ databases">
        <title>The complete genome of Kribbella flavida DSM 17836.</title>
        <authorList>
            <consortium name="US DOE Joint Genome Institute (JGI-PGF)"/>
            <person name="Lucas S."/>
            <person name="Copeland A."/>
            <person name="Lapidus A."/>
            <person name="Glavina del Rio T."/>
            <person name="Dalin E."/>
            <person name="Tice H."/>
            <person name="Bruce D."/>
            <person name="Goodwin L."/>
            <person name="Pitluck S."/>
            <person name="Kyrpides N."/>
            <person name="Mavromatis K."/>
            <person name="Ivanova N."/>
            <person name="Saunders E."/>
            <person name="Brettin T."/>
            <person name="Detter J.C."/>
            <person name="Han C."/>
            <person name="Larimer F."/>
            <person name="Land M."/>
            <person name="Hauser L."/>
            <person name="Markowitz V."/>
            <person name="Cheng J.-F."/>
            <person name="Hugenholtz P."/>
            <person name="Woyke T."/>
            <person name="Wu D."/>
            <person name="Pukall R."/>
            <person name="Klenk H.-P."/>
            <person name="Eisen J.A."/>
        </authorList>
    </citation>
    <scope>NUCLEOTIDE SEQUENCE [LARGE SCALE GENOMIC DNA]</scope>
    <source>
        <strain evidence="7">DSM 17836 / JCM 10339 / NBRC 14399</strain>
    </source>
</reference>
<dbReference type="STRING" id="479435.Kfla_5865"/>
<gene>
    <name evidence="6" type="ordered locus">Kfla_5865</name>
</gene>
<dbReference type="RefSeq" id="WP_012923423.1">
    <property type="nucleotide sequence ID" value="NC_013729.1"/>
</dbReference>
<dbReference type="GO" id="GO:0005737">
    <property type="term" value="C:cytoplasm"/>
    <property type="evidence" value="ECO:0007669"/>
    <property type="project" value="UniProtKB-ARBA"/>
</dbReference>
<comment type="subcellular location">
    <subcellularLocation>
        <location evidence="1">Golgi apparatus membrane</location>
        <topology evidence="1">Peripheral membrane protein</topology>
        <orientation evidence="1">Cytoplasmic side</orientation>
    </subcellularLocation>
</comment>
<dbReference type="AlphaFoldDB" id="D2PRF1"/>
<evidence type="ECO:0000256" key="1">
    <source>
        <dbReference type="ARBA" id="ARBA00004255"/>
    </source>
</evidence>
<dbReference type="Pfam" id="PF05719">
    <property type="entry name" value="GPP34"/>
    <property type="match status" value="1"/>
</dbReference>
<evidence type="ECO:0000256" key="2">
    <source>
        <dbReference type="ARBA" id="ARBA00023034"/>
    </source>
</evidence>
<keyword evidence="2" id="KW-0333">Golgi apparatus</keyword>
<dbReference type="Gene3D" id="1.10.3630.10">
    <property type="entry name" value="yeast vps74-n-term truncation variant domain like"/>
    <property type="match status" value="1"/>
</dbReference>
<dbReference type="GO" id="GO:0070273">
    <property type="term" value="F:phosphatidylinositol-4-phosphate binding"/>
    <property type="evidence" value="ECO:0007669"/>
    <property type="project" value="InterPro"/>
</dbReference>
<accession>D2PRF1</accession>
<keyword evidence="7" id="KW-1185">Reference proteome</keyword>
<feature type="region of interest" description="Disordered" evidence="5">
    <location>
        <begin position="1"/>
        <end position="56"/>
    </location>
</feature>
<evidence type="ECO:0000256" key="3">
    <source>
        <dbReference type="ARBA" id="ARBA00023121"/>
    </source>
</evidence>
<evidence type="ECO:0000313" key="6">
    <source>
        <dbReference type="EMBL" id="ADB34869.1"/>
    </source>
</evidence>
<dbReference type="KEGG" id="kfl:Kfla_5865"/>
<dbReference type="InterPro" id="IPR008628">
    <property type="entry name" value="GPP34-like"/>
</dbReference>
<dbReference type="Proteomes" id="UP000007967">
    <property type="component" value="Chromosome"/>
</dbReference>
<sequence length="276" mass="29909">MNARLERRADPTKSGGSHSEQSPAGSAGRTRPARPRSGERAPGPAERPRAVGHGRSALPDGLAARLYLLALDPATGKLASRSKLGLMLRAATLVDLQLAGRLADEEGRVVLATPRPGGASSAQAHLHLSPVSERMLAEIEAAGRKRWRYWVERHQRAAVGAVRDELVKARLIDVERYRRFGVLPAERLTLRQPLVRRHLLHAALDTLRPARLVTRVDLRDATLAVLAAAGDLRLVLPKEQRKRHKERLAQLAVRVGPVAPALRKALQKQAGAAAGG</sequence>
<dbReference type="EMBL" id="CP001736">
    <property type="protein sequence ID" value="ADB34869.1"/>
    <property type="molecule type" value="Genomic_DNA"/>
</dbReference>
<keyword evidence="4" id="KW-0472">Membrane</keyword>
<protein>
    <recommendedName>
        <fullName evidence="8">Golgi phosphoprotein 3</fullName>
    </recommendedName>
</protein>
<evidence type="ECO:0000256" key="5">
    <source>
        <dbReference type="SAM" id="MobiDB-lite"/>
    </source>
</evidence>
<keyword evidence="3" id="KW-0446">Lipid-binding</keyword>
<dbReference type="GO" id="GO:0012505">
    <property type="term" value="C:endomembrane system"/>
    <property type="evidence" value="ECO:0007669"/>
    <property type="project" value="UniProtKB-ARBA"/>
</dbReference>
<dbReference type="HOGENOM" id="CLU_080168_0_1_11"/>
<name>D2PRF1_KRIFD</name>
<evidence type="ECO:0008006" key="8">
    <source>
        <dbReference type="Google" id="ProtNLM"/>
    </source>
</evidence>
<proteinExistence type="predicted"/>
<dbReference type="OrthoDB" id="4717569at2"/>
<feature type="compositionally biased region" description="Basic and acidic residues" evidence="5">
    <location>
        <begin position="1"/>
        <end position="11"/>
    </location>
</feature>
<feature type="compositionally biased region" description="Polar residues" evidence="5">
    <location>
        <begin position="14"/>
        <end position="24"/>
    </location>
</feature>